<dbReference type="Proteomes" id="UP000541444">
    <property type="component" value="Unassembled WGS sequence"/>
</dbReference>
<organism evidence="1 2">
    <name type="scientific">Kingdonia uniflora</name>
    <dbReference type="NCBI Taxonomy" id="39325"/>
    <lineage>
        <taxon>Eukaryota</taxon>
        <taxon>Viridiplantae</taxon>
        <taxon>Streptophyta</taxon>
        <taxon>Embryophyta</taxon>
        <taxon>Tracheophyta</taxon>
        <taxon>Spermatophyta</taxon>
        <taxon>Magnoliopsida</taxon>
        <taxon>Ranunculales</taxon>
        <taxon>Circaeasteraceae</taxon>
        <taxon>Kingdonia</taxon>
    </lineage>
</organism>
<dbReference type="OrthoDB" id="1746647at2759"/>
<dbReference type="SUPFAM" id="SSF100934">
    <property type="entry name" value="Heat shock protein 70kD (HSP70), C-terminal subdomain"/>
    <property type="match status" value="1"/>
</dbReference>
<evidence type="ECO:0000313" key="1">
    <source>
        <dbReference type="EMBL" id="KAF6145247.1"/>
    </source>
</evidence>
<comment type="caution">
    <text evidence="1">The sequence shown here is derived from an EMBL/GenBank/DDBJ whole genome shotgun (WGS) entry which is preliminary data.</text>
</comment>
<dbReference type="AlphaFoldDB" id="A0A7J7LRK4"/>
<dbReference type="InterPro" id="IPR029048">
    <property type="entry name" value="HSP70_C_sf"/>
</dbReference>
<reference evidence="1 2" key="1">
    <citation type="journal article" date="2020" name="IScience">
        <title>Genome Sequencing of the Endangered Kingdonia uniflora (Circaeasteraceae, Ranunculales) Reveals Potential Mechanisms of Evolutionary Specialization.</title>
        <authorList>
            <person name="Sun Y."/>
            <person name="Deng T."/>
            <person name="Zhang A."/>
            <person name="Moore M.J."/>
            <person name="Landis J.B."/>
            <person name="Lin N."/>
            <person name="Zhang H."/>
            <person name="Zhang X."/>
            <person name="Huang J."/>
            <person name="Zhang X."/>
            <person name="Sun H."/>
            <person name="Wang H."/>
        </authorList>
    </citation>
    <scope>NUCLEOTIDE SEQUENCE [LARGE SCALE GENOMIC DNA]</scope>
    <source>
        <strain evidence="1">TB1705</strain>
        <tissue evidence="1">Leaf</tissue>
    </source>
</reference>
<dbReference type="EMBL" id="JACGCM010002082">
    <property type="protein sequence ID" value="KAF6145247.1"/>
    <property type="molecule type" value="Genomic_DNA"/>
</dbReference>
<proteinExistence type="predicted"/>
<accession>A0A7J7LRK4</accession>
<keyword evidence="2" id="KW-1185">Reference proteome</keyword>
<evidence type="ECO:0000313" key="2">
    <source>
        <dbReference type="Proteomes" id="UP000541444"/>
    </source>
</evidence>
<protein>
    <submittedName>
        <fullName evidence="1">Uncharacterized protein</fullName>
    </submittedName>
</protein>
<gene>
    <name evidence="1" type="ORF">GIB67_041442</name>
</gene>
<name>A0A7J7LRK4_9MAGN</name>
<sequence length="77" mass="8966">MQNQVLSRSKHLRYCLQVKILSKKDKETHIPVAEFGFGGMIPVDVQKTLKKEFEMVLQDRVMEETQDKKNMGEAHGY</sequence>